<keyword evidence="3" id="KW-1185">Reference proteome</keyword>
<dbReference type="Proteomes" id="UP000518288">
    <property type="component" value="Unassembled WGS sequence"/>
</dbReference>
<reference evidence="2 3" key="1">
    <citation type="submission" date="2020-07" db="EMBL/GenBank/DDBJ databases">
        <title>Genomic Encyclopedia of Archaeal and Bacterial Type Strains, Phase II (KMG-II): from individual species to whole genera.</title>
        <authorList>
            <person name="Goeker M."/>
        </authorList>
    </citation>
    <scope>NUCLEOTIDE SEQUENCE [LARGE SCALE GENOMIC DNA]</scope>
    <source>
        <strain evidence="2 3">DSM 21226</strain>
    </source>
</reference>
<dbReference type="SMART" id="SM00953">
    <property type="entry name" value="RES"/>
    <property type="match status" value="1"/>
</dbReference>
<evidence type="ECO:0000313" key="3">
    <source>
        <dbReference type="Proteomes" id="UP000518288"/>
    </source>
</evidence>
<evidence type="ECO:0000313" key="2">
    <source>
        <dbReference type="EMBL" id="NYG33804.1"/>
    </source>
</evidence>
<sequence>MKVWRICRQPFATTALDGVGGLYVGGRWHRRGRPIVYTASSAALAALEVLVHVDPLDAPDDLRLLTLELPDDLLIERAETAALPVRWLAVPAPDELALLGAEWLASRRTAALSVPSAVIPIERNLLLNPLHPAIAQVRITDDQPFSFDPRLLRDG</sequence>
<dbReference type="AlphaFoldDB" id="A0A7Y9R1C0"/>
<organism evidence="2 3">
    <name type="scientific">Sphaerotilus montanus</name>
    <dbReference type="NCBI Taxonomy" id="522889"/>
    <lineage>
        <taxon>Bacteria</taxon>
        <taxon>Pseudomonadati</taxon>
        <taxon>Pseudomonadota</taxon>
        <taxon>Betaproteobacteria</taxon>
        <taxon>Burkholderiales</taxon>
        <taxon>Sphaerotilaceae</taxon>
        <taxon>Sphaerotilus</taxon>
    </lineage>
</organism>
<feature type="domain" description="RES" evidence="1">
    <location>
        <begin position="15"/>
        <end position="141"/>
    </location>
</feature>
<evidence type="ECO:0000259" key="1">
    <source>
        <dbReference type="SMART" id="SM00953"/>
    </source>
</evidence>
<protein>
    <submittedName>
        <fullName evidence="2">RES domain-containing protein</fullName>
    </submittedName>
</protein>
<name>A0A7Y9R1C0_9BURK</name>
<proteinExistence type="predicted"/>
<dbReference type="Pfam" id="PF08808">
    <property type="entry name" value="RES"/>
    <property type="match status" value="1"/>
</dbReference>
<gene>
    <name evidence="2" type="ORF">BDD16_002790</name>
</gene>
<dbReference type="EMBL" id="JACCFH010000001">
    <property type="protein sequence ID" value="NYG33804.1"/>
    <property type="molecule type" value="Genomic_DNA"/>
</dbReference>
<comment type="caution">
    <text evidence="2">The sequence shown here is derived from an EMBL/GenBank/DDBJ whole genome shotgun (WGS) entry which is preliminary data.</text>
</comment>
<accession>A0A7Y9R1C0</accession>
<dbReference type="RefSeq" id="WP_179634531.1">
    <property type="nucleotide sequence ID" value="NZ_JACCPZ010000072.1"/>
</dbReference>
<dbReference type="InterPro" id="IPR014914">
    <property type="entry name" value="RES_dom"/>
</dbReference>